<evidence type="ECO:0000313" key="2">
    <source>
        <dbReference type="Proteomes" id="UP000000503"/>
    </source>
</evidence>
<name>F8F4A9_GRAC1</name>
<keyword evidence="2" id="KW-1185">Reference proteome</keyword>
<dbReference type="SUPFAM" id="SSF48452">
    <property type="entry name" value="TPR-like"/>
    <property type="match status" value="1"/>
</dbReference>
<dbReference type="AlphaFoldDB" id="F8F4A9"/>
<dbReference type="InterPro" id="IPR011990">
    <property type="entry name" value="TPR-like_helical_dom_sf"/>
</dbReference>
<accession>F8F4A9</accession>
<proteinExistence type="predicted"/>
<dbReference type="Pfam" id="PF10300">
    <property type="entry name" value="Iml2-TPR_39"/>
    <property type="match status" value="1"/>
</dbReference>
<sequence length="192" mass="22385">MYLEQYNEAIDYCNKAIQYPEENKIFQMDAYILLSHIYIIIGNTKKAEETLIKLTHNYPEDPYALQFFGRFYYKYGNNTTDIDKAIHTFNECIRISWEQFGRVNEISDIVKYLVSAGDFVRSHAILQNTKAIVTSNNEASGIVYYFDAQIYALEGNNTEARKTAEQAQYYFKEANNPEALKELRNFLESIGQ</sequence>
<dbReference type="InterPro" id="IPR019412">
    <property type="entry name" value="IML2/TPR_39"/>
</dbReference>
<dbReference type="STRING" id="744872.Spica_2448"/>
<gene>
    <name evidence="1" type="ordered locus">Spica_2448</name>
</gene>
<reference evidence="2" key="1">
    <citation type="journal article" date="2013" name="Stand. Genomic Sci.">
        <title>Genome sequence of the thermophilic fresh-water bacterium Spirochaeta caldaria type strain (H1(T)), reclassification of Spirochaeta caldaria, Spirochaeta stenostrepta, and Spirochaeta zuelzerae in the genus Treponema as Treponema caldaria comb. nov., Treponema stenostrepta comb. nov., and Treponema zuelzerae comb. nov., and emendation of the genus Treponema.</title>
        <authorList>
            <person name="Abt B."/>
            <person name="Goker M."/>
            <person name="Scheuner C."/>
            <person name="Han C."/>
            <person name="Lu M."/>
            <person name="Misra M."/>
            <person name="Lapidus A."/>
            <person name="Nolan M."/>
            <person name="Lucas S."/>
            <person name="Hammon N."/>
            <person name="Deshpande S."/>
            <person name="Cheng J.F."/>
            <person name="Tapia R."/>
            <person name="Goodwin L.A."/>
            <person name="Pitluck S."/>
            <person name="Liolios K."/>
            <person name="Pagani I."/>
            <person name="Ivanova N."/>
            <person name="Mavromatis K."/>
            <person name="Mikhailova N."/>
            <person name="Huntemann M."/>
            <person name="Pati A."/>
            <person name="Chen A."/>
            <person name="Palaniappan K."/>
            <person name="Land M."/>
            <person name="Hauser L."/>
            <person name="Jeffries C.D."/>
            <person name="Rohde M."/>
            <person name="Spring S."/>
            <person name="Gronow S."/>
            <person name="Detter J.C."/>
            <person name="Bristow J."/>
            <person name="Eisen J.A."/>
            <person name="Markowitz V."/>
            <person name="Hugenholtz P."/>
            <person name="Kyrpides N.C."/>
            <person name="Woyke T."/>
            <person name="Klenk H.P."/>
        </authorList>
    </citation>
    <scope>NUCLEOTIDE SEQUENCE</scope>
    <source>
        <strain evidence="2">ATCC 51460 / DSM 7334 / H1</strain>
    </source>
</reference>
<organism evidence="1 2">
    <name type="scientific">Gracilinema caldarium (strain ATCC 51460 / DSM 7334 / H1)</name>
    <name type="common">Treponema caldarium</name>
    <dbReference type="NCBI Taxonomy" id="744872"/>
    <lineage>
        <taxon>Bacteria</taxon>
        <taxon>Pseudomonadati</taxon>
        <taxon>Spirochaetota</taxon>
        <taxon>Spirochaetia</taxon>
        <taxon>Spirochaetales</taxon>
        <taxon>Breznakiellaceae</taxon>
        <taxon>Gracilinema</taxon>
    </lineage>
</organism>
<dbReference type="KEGG" id="scd:Spica_2448"/>
<dbReference type="EMBL" id="CP002868">
    <property type="protein sequence ID" value="AEJ20556.1"/>
    <property type="molecule type" value="Genomic_DNA"/>
</dbReference>
<protein>
    <submittedName>
        <fullName evidence="1">Uncharacterized protein</fullName>
    </submittedName>
</protein>
<dbReference type="Proteomes" id="UP000000503">
    <property type="component" value="Chromosome"/>
</dbReference>
<evidence type="ECO:0000313" key="1">
    <source>
        <dbReference type="EMBL" id="AEJ20556.1"/>
    </source>
</evidence>
<dbReference type="Gene3D" id="1.25.40.10">
    <property type="entry name" value="Tetratricopeptide repeat domain"/>
    <property type="match status" value="1"/>
</dbReference>
<dbReference type="HOGENOM" id="CLU_1414615_0_0_12"/>
<dbReference type="RefSeq" id="WP_013969836.1">
    <property type="nucleotide sequence ID" value="NC_015732.1"/>
</dbReference>